<comment type="caution">
    <text evidence="4">Lacks conserved residue(s) required for the propagation of feature annotation.</text>
</comment>
<dbReference type="InterPro" id="IPR050134">
    <property type="entry name" value="NAD-dep_sirtuin_deacylases"/>
</dbReference>
<keyword evidence="2" id="KW-0808">Transferase</keyword>
<dbReference type="SUPFAM" id="SSF52467">
    <property type="entry name" value="DHS-like NAD/FAD-binding domain"/>
    <property type="match status" value="1"/>
</dbReference>
<feature type="binding site" evidence="4">
    <location>
        <position position="162"/>
    </location>
    <ligand>
        <name>Zn(2+)</name>
        <dbReference type="ChEBI" id="CHEBI:29105"/>
    </ligand>
</feature>
<dbReference type="Proteomes" id="UP000236311">
    <property type="component" value="Unassembled WGS sequence"/>
</dbReference>
<evidence type="ECO:0000313" key="7">
    <source>
        <dbReference type="Proteomes" id="UP000236311"/>
    </source>
</evidence>
<dbReference type="InterPro" id="IPR026591">
    <property type="entry name" value="Sirtuin_cat_small_dom_sf"/>
</dbReference>
<dbReference type="Gene3D" id="3.40.50.1220">
    <property type="entry name" value="TPP-binding domain"/>
    <property type="match status" value="1"/>
</dbReference>
<name>A0A2K4ZPB1_9FIRM</name>
<dbReference type="InterPro" id="IPR029035">
    <property type="entry name" value="DHS-like_NAD/FAD-binding_dom"/>
</dbReference>
<dbReference type="EC" id="2.3.1.286" evidence="1"/>
<dbReference type="Pfam" id="PF02146">
    <property type="entry name" value="SIR2"/>
    <property type="match status" value="1"/>
</dbReference>
<organism evidence="6 7">
    <name type="scientific">Acetatifactor muris</name>
    <dbReference type="NCBI Taxonomy" id="879566"/>
    <lineage>
        <taxon>Bacteria</taxon>
        <taxon>Bacillati</taxon>
        <taxon>Bacillota</taxon>
        <taxon>Clostridia</taxon>
        <taxon>Lachnospirales</taxon>
        <taxon>Lachnospiraceae</taxon>
        <taxon>Acetatifactor</taxon>
    </lineage>
</organism>
<keyword evidence="6" id="KW-0378">Hydrolase</keyword>
<evidence type="ECO:0000256" key="1">
    <source>
        <dbReference type="ARBA" id="ARBA00012928"/>
    </source>
</evidence>
<evidence type="ECO:0000313" key="6">
    <source>
        <dbReference type="EMBL" id="SOY32311.1"/>
    </source>
</evidence>
<dbReference type="AlphaFoldDB" id="A0A2K4ZPB1"/>
<dbReference type="Gene3D" id="3.30.1600.10">
    <property type="entry name" value="SIR2/SIRT2 'Small Domain"/>
    <property type="match status" value="1"/>
</dbReference>
<sequence length="248" mass="27370">MQNFTTASLNGHLEMEEQILQLQKFINDSRYTVAITGAGISMSAGIMDFAHMNFPLVLQMSSSALLKSAPNHYYNTARKAFLNAMFENGPSIAHRKLAEYERCGLLQGVITTNIDCLHTLAGSRNVAEIQGSFGFNKCLKCEQEYNDVQIWNQGKTPRCEKCGGVIGAFPVYKHIGLVEDEVRKARSYAAQAELVIIIGAQGSYGGVYYPYIRSGAKIVQINPKATQFDDVSVLNIRKGADEVFALLE</sequence>
<dbReference type="InterPro" id="IPR026590">
    <property type="entry name" value="Ssirtuin_cat_dom"/>
</dbReference>
<dbReference type="RefSeq" id="WP_103242261.1">
    <property type="nucleotide sequence ID" value="NZ_JANJZD010000051.1"/>
</dbReference>
<evidence type="ECO:0000256" key="3">
    <source>
        <dbReference type="ARBA" id="ARBA00023027"/>
    </source>
</evidence>
<dbReference type="GO" id="GO:0017136">
    <property type="term" value="F:histone deacetylase activity, NAD-dependent"/>
    <property type="evidence" value="ECO:0007669"/>
    <property type="project" value="TreeGrafter"/>
</dbReference>
<dbReference type="PANTHER" id="PTHR11085:SF4">
    <property type="entry name" value="NAD-DEPENDENT PROTEIN DEACYLASE"/>
    <property type="match status" value="1"/>
</dbReference>
<feature type="domain" description="Deacetylase sirtuin-type" evidence="5">
    <location>
        <begin position="12"/>
        <end position="248"/>
    </location>
</feature>
<feature type="binding site" evidence="4">
    <location>
        <position position="141"/>
    </location>
    <ligand>
        <name>Zn(2+)</name>
        <dbReference type="ChEBI" id="CHEBI:29105"/>
    </ligand>
</feature>
<feature type="binding site" evidence="4">
    <location>
        <position position="159"/>
    </location>
    <ligand>
        <name>Zn(2+)</name>
        <dbReference type="ChEBI" id="CHEBI:29105"/>
    </ligand>
</feature>
<dbReference type="OrthoDB" id="9800582at2"/>
<keyword evidence="7" id="KW-1185">Reference proteome</keyword>
<evidence type="ECO:0000259" key="5">
    <source>
        <dbReference type="PROSITE" id="PS50305"/>
    </source>
</evidence>
<protein>
    <recommendedName>
        <fullName evidence="1">protein acetyllysine N-acetyltransferase</fullName>
        <ecNumber evidence="1">2.3.1.286</ecNumber>
    </recommendedName>
</protein>
<dbReference type="GO" id="GO:0016787">
    <property type="term" value="F:hydrolase activity"/>
    <property type="evidence" value="ECO:0007669"/>
    <property type="project" value="UniProtKB-KW"/>
</dbReference>
<dbReference type="PANTHER" id="PTHR11085">
    <property type="entry name" value="NAD-DEPENDENT PROTEIN DEACYLASE SIRTUIN-5, MITOCHONDRIAL-RELATED"/>
    <property type="match status" value="1"/>
</dbReference>
<dbReference type="PROSITE" id="PS50305">
    <property type="entry name" value="SIRTUIN"/>
    <property type="match status" value="1"/>
</dbReference>
<dbReference type="InterPro" id="IPR003000">
    <property type="entry name" value="Sirtuin"/>
</dbReference>
<feature type="binding site" evidence="4">
    <location>
        <position position="138"/>
    </location>
    <ligand>
        <name>Zn(2+)</name>
        <dbReference type="ChEBI" id="CHEBI:29105"/>
    </ligand>
</feature>
<proteinExistence type="predicted"/>
<accession>A0A2K4ZPB1</accession>
<dbReference type="GO" id="GO:0070403">
    <property type="term" value="F:NAD+ binding"/>
    <property type="evidence" value="ECO:0007669"/>
    <property type="project" value="InterPro"/>
</dbReference>
<evidence type="ECO:0000256" key="2">
    <source>
        <dbReference type="ARBA" id="ARBA00022679"/>
    </source>
</evidence>
<gene>
    <name evidence="6" type="primary">cobB_5</name>
    <name evidence="6" type="ORF">AMURIS_05069</name>
</gene>
<keyword evidence="4" id="KW-0862">Zinc</keyword>
<keyword evidence="4" id="KW-0479">Metal-binding</keyword>
<dbReference type="EMBL" id="OFSM01000045">
    <property type="protein sequence ID" value="SOY32311.1"/>
    <property type="molecule type" value="Genomic_DNA"/>
</dbReference>
<reference evidence="6 7" key="1">
    <citation type="submission" date="2018-01" db="EMBL/GenBank/DDBJ databases">
        <authorList>
            <person name="Gaut B.S."/>
            <person name="Morton B.R."/>
            <person name="Clegg M.T."/>
            <person name="Duvall M.R."/>
        </authorList>
    </citation>
    <scope>NUCLEOTIDE SEQUENCE [LARGE SCALE GENOMIC DNA]</scope>
    <source>
        <strain evidence="6">GP69</strain>
    </source>
</reference>
<evidence type="ECO:0000256" key="4">
    <source>
        <dbReference type="PROSITE-ProRule" id="PRU00236"/>
    </source>
</evidence>
<dbReference type="GO" id="GO:0046872">
    <property type="term" value="F:metal ion binding"/>
    <property type="evidence" value="ECO:0007669"/>
    <property type="project" value="UniProtKB-KW"/>
</dbReference>
<keyword evidence="3" id="KW-0520">NAD</keyword>